<dbReference type="RefSeq" id="WP_345540886.1">
    <property type="nucleotide sequence ID" value="NZ_BAABGJ010000080.1"/>
</dbReference>
<name>A0ABP8IA43_9BURK</name>
<organism evidence="3 4">
    <name type="scientific">Variovorax defluvii</name>
    <dbReference type="NCBI Taxonomy" id="913761"/>
    <lineage>
        <taxon>Bacteria</taxon>
        <taxon>Pseudomonadati</taxon>
        <taxon>Pseudomonadota</taxon>
        <taxon>Betaproteobacteria</taxon>
        <taxon>Burkholderiales</taxon>
        <taxon>Comamonadaceae</taxon>
        <taxon>Variovorax</taxon>
    </lineage>
</organism>
<dbReference type="EMBL" id="BAABGJ010000080">
    <property type="protein sequence ID" value="GAA4354597.1"/>
    <property type="molecule type" value="Genomic_DNA"/>
</dbReference>
<dbReference type="Proteomes" id="UP001500975">
    <property type="component" value="Unassembled WGS sequence"/>
</dbReference>
<proteinExistence type="predicted"/>
<feature type="region of interest" description="Disordered" evidence="1">
    <location>
        <begin position="45"/>
        <end position="73"/>
    </location>
</feature>
<gene>
    <name evidence="3" type="ORF">GCM10023165_45950</name>
</gene>
<keyword evidence="2" id="KW-0812">Transmembrane</keyword>
<sequence>MNELAPPPAAADPWWRHPMLWMVLGLPAIVVVASFVTLYLALRTPDPVVPQSDNPRALGSSGERAGKGLLPAIAGRNHAATPAEYAPGAKQ</sequence>
<accession>A0ABP8IA43</accession>
<keyword evidence="2" id="KW-0472">Membrane</keyword>
<feature type="transmembrane region" description="Helical" evidence="2">
    <location>
        <begin position="20"/>
        <end position="42"/>
    </location>
</feature>
<evidence type="ECO:0008006" key="5">
    <source>
        <dbReference type="Google" id="ProtNLM"/>
    </source>
</evidence>
<protein>
    <recommendedName>
        <fullName evidence="5">Nitrogen fixation protein FixH</fullName>
    </recommendedName>
</protein>
<keyword evidence="4" id="KW-1185">Reference proteome</keyword>
<evidence type="ECO:0000313" key="4">
    <source>
        <dbReference type="Proteomes" id="UP001500975"/>
    </source>
</evidence>
<keyword evidence="2" id="KW-1133">Transmembrane helix</keyword>
<comment type="caution">
    <text evidence="3">The sequence shown here is derived from an EMBL/GenBank/DDBJ whole genome shotgun (WGS) entry which is preliminary data.</text>
</comment>
<evidence type="ECO:0000256" key="1">
    <source>
        <dbReference type="SAM" id="MobiDB-lite"/>
    </source>
</evidence>
<evidence type="ECO:0000256" key="2">
    <source>
        <dbReference type="SAM" id="Phobius"/>
    </source>
</evidence>
<evidence type="ECO:0000313" key="3">
    <source>
        <dbReference type="EMBL" id="GAA4354597.1"/>
    </source>
</evidence>
<reference evidence="4" key="1">
    <citation type="journal article" date="2019" name="Int. J. Syst. Evol. Microbiol.">
        <title>The Global Catalogue of Microorganisms (GCM) 10K type strain sequencing project: providing services to taxonomists for standard genome sequencing and annotation.</title>
        <authorList>
            <consortium name="The Broad Institute Genomics Platform"/>
            <consortium name="The Broad Institute Genome Sequencing Center for Infectious Disease"/>
            <person name="Wu L."/>
            <person name="Ma J."/>
        </authorList>
    </citation>
    <scope>NUCLEOTIDE SEQUENCE [LARGE SCALE GENOMIC DNA]</scope>
    <source>
        <strain evidence="4">JCM 17804</strain>
    </source>
</reference>